<name>A0A7T3FWA3_9EURY</name>
<evidence type="ECO:0000259" key="9">
    <source>
        <dbReference type="PROSITE" id="PS50113"/>
    </source>
</evidence>
<dbReference type="PANTHER" id="PTHR44936:SF10">
    <property type="entry name" value="SENSOR PROTEIN RSTB"/>
    <property type="match status" value="1"/>
</dbReference>
<evidence type="ECO:0000256" key="2">
    <source>
        <dbReference type="ARBA" id="ARBA00012438"/>
    </source>
</evidence>
<keyword evidence="5" id="KW-0418">Kinase</keyword>
<dbReference type="Pfam" id="PF02518">
    <property type="entry name" value="HATPase_c"/>
    <property type="match status" value="1"/>
</dbReference>
<feature type="domain" description="PAC" evidence="9">
    <location>
        <begin position="147"/>
        <end position="199"/>
    </location>
</feature>
<evidence type="ECO:0000256" key="6">
    <source>
        <dbReference type="ARBA" id="ARBA00022840"/>
    </source>
</evidence>
<dbReference type="CDD" id="cd00130">
    <property type="entry name" value="PAS"/>
    <property type="match status" value="1"/>
</dbReference>
<dbReference type="Proteomes" id="UP000595001">
    <property type="component" value="Chromosome"/>
</dbReference>
<keyword evidence="3" id="KW-0808">Transferase</keyword>
<keyword evidence="4" id="KW-0547">Nucleotide-binding</keyword>
<dbReference type="KEGG" id="hlt:I7X12_14420"/>
<dbReference type="SUPFAM" id="SSF55874">
    <property type="entry name" value="ATPase domain of HSP90 chaperone/DNA topoisomerase II/histidine kinase"/>
    <property type="match status" value="1"/>
</dbReference>
<dbReference type="SMART" id="SM00091">
    <property type="entry name" value="PAS"/>
    <property type="match status" value="1"/>
</dbReference>
<dbReference type="PROSITE" id="PS50109">
    <property type="entry name" value="HIS_KIN"/>
    <property type="match status" value="1"/>
</dbReference>
<dbReference type="GO" id="GO:0006355">
    <property type="term" value="P:regulation of DNA-templated transcription"/>
    <property type="evidence" value="ECO:0007669"/>
    <property type="project" value="InterPro"/>
</dbReference>
<evidence type="ECO:0000256" key="3">
    <source>
        <dbReference type="ARBA" id="ARBA00022679"/>
    </source>
</evidence>
<dbReference type="Gene3D" id="3.30.565.10">
    <property type="entry name" value="Histidine kinase-like ATPase, C-terminal domain"/>
    <property type="match status" value="1"/>
</dbReference>
<dbReference type="Pfam" id="PF00989">
    <property type="entry name" value="PAS"/>
    <property type="match status" value="1"/>
</dbReference>
<dbReference type="InterPro" id="IPR036890">
    <property type="entry name" value="HATPase_C_sf"/>
</dbReference>
<dbReference type="PROSITE" id="PS50112">
    <property type="entry name" value="PAS"/>
    <property type="match status" value="1"/>
</dbReference>
<dbReference type="OrthoDB" id="230688at2157"/>
<evidence type="ECO:0000259" key="8">
    <source>
        <dbReference type="PROSITE" id="PS50112"/>
    </source>
</evidence>
<dbReference type="InterPro" id="IPR003594">
    <property type="entry name" value="HATPase_dom"/>
</dbReference>
<evidence type="ECO:0000259" key="7">
    <source>
        <dbReference type="PROSITE" id="PS50109"/>
    </source>
</evidence>
<proteinExistence type="predicted"/>
<dbReference type="NCBIfam" id="TIGR00229">
    <property type="entry name" value="sensory_box"/>
    <property type="match status" value="1"/>
</dbReference>
<evidence type="ECO:0000313" key="10">
    <source>
        <dbReference type="EMBL" id="QPV61939.1"/>
    </source>
</evidence>
<keyword evidence="11" id="KW-1185">Reference proteome</keyword>
<evidence type="ECO:0000256" key="1">
    <source>
        <dbReference type="ARBA" id="ARBA00000085"/>
    </source>
</evidence>
<dbReference type="SMART" id="SM00387">
    <property type="entry name" value="HATPase_c"/>
    <property type="match status" value="1"/>
</dbReference>
<dbReference type="PANTHER" id="PTHR44936">
    <property type="entry name" value="SENSOR PROTEIN CREC"/>
    <property type="match status" value="1"/>
</dbReference>
<dbReference type="SUPFAM" id="SSF55785">
    <property type="entry name" value="PYP-like sensor domain (PAS domain)"/>
    <property type="match status" value="1"/>
</dbReference>
<reference evidence="10 11" key="1">
    <citation type="submission" date="2020-12" db="EMBL/GenBank/DDBJ databases">
        <title>Halosimplex halophilum sp. nov. and Halosimplex salinum sp. nov., two new members of the genus Halosimplex.</title>
        <authorList>
            <person name="Cui H.L."/>
        </authorList>
    </citation>
    <scope>NUCLEOTIDE SEQUENCE [LARGE SCALE GENOMIC DNA]</scope>
    <source>
        <strain evidence="10 11">YGH94</strain>
    </source>
</reference>
<gene>
    <name evidence="10" type="ORF">I7X12_14420</name>
</gene>
<evidence type="ECO:0000256" key="4">
    <source>
        <dbReference type="ARBA" id="ARBA00022741"/>
    </source>
</evidence>
<comment type="catalytic activity">
    <reaction evidence="1">
        <text>ATP + protein L-histidine = ADP + protein N-phospho-L-histidine.</text>
        <dbReference type="EC" id="2.7.13.3"/>
    </reaction>
</comment>
<dbReference type="InterPro" id="IPR005467">
    <property type="entry name" value="His_kinase_dom"/>
</dbReference>
<dbReference type="RefSeq" id="WP_198060757.1">
    <property type="nucleotide sequence ID" value="NZ_CP065856.1"/>
</dbReference>
<dbReference type="InterPro" id="IPR000700">
    <property type="entry name" value="PAS-assoc_C"/>
</dbReference>
<sequence length="409" mass="45438">MSDHADQLVGTLFRILSEEGHREARQALLNTYRSRATAERTELTEGLFSELVTVLDEQVDTQTEVDVLATAVERLLDRFSAVVRVAPVAVLVVDDDSRIQVWNDGAERILGWAGAEMRGRTYPHGLTESPETARELCRHLRDGERLQGIEARHAHENGSVLDVRVWAAPLQTDGQGFGGAVFVVSDITRRKQREQRLAVLNRVLRHNIRNDVTIVRGHLDMLADERPADDEHVGTIRERLSNIVELSRAARNIEQLGDEEAERTPVDLGAVLPERVRRLQSQPREITVSSEIPDSLTVVAHELFPYAVDNVLENAVEHNSTDTPRVEVSVESDASRNHVVVAVADNGPGLPPTEQEVLTSQTETPLNHSKGLGLWLTRWIVRSSDGQVSVGESDLGGTRVSLRLPKRTD</sequence>
<dbReference type="Gene3D" id="3.30.450.20">
    <property type="entry name" value="PAS domain"/>
    <property type="match status" value="1"/>
</dbReference>
<dbReference type="EC" id="2.7.13.3" evidence="2"/>
<dbReference type="AlphaFoldDB" id="A0A7T3FWA3"/>
<dbReference type="InterPro" id="IPR004358">
    <property type="entry name" value="Sig_transdc_His_kin-like_C"/>
</dbReference>
<evidence type="ECO:0000313" key="11">
    <source>
        <dbReference type="Proteomes" id="UP000595001"/>
    </source>
</evidence>
<dbReference type="InterPro" id="IPR035965">
    <property type="entry name" value="PAS-like_dom_sf"/>
</dbReference>
<dbReference type="PROSITE" id="PS50113">
    <property type="entry name" value="PAC"/>
    <property type="match status" value="1"/>
</dbReference>
<dbReference type="GO" id="GO:0005524">
    <property type="term" value="F:ATP binding"/>
    <property type="evidence" value="ECO:0007669"/>
    <property type="project" value="UniProtKB-KW"/>
</dbReference>
<dbReference type="PRINTS" id="PR00344">
    <property type="entry name" value="BCTRLSENSOR"/>
</dbReference>
<accession>A0A7T3FWA3</accession>
<dbReference type="InterPro" id="IPR013767">
    <property type="entry name" value="PAS_fold"/>
</dbReference>
<dbReference type="EMBL" id="CP065856">
    <property type="protein sequence ID" value="QPV61939.1"/>
    <property type="molecule type" value="Genomic_DNA"/>
</dbReference>
<dbReference type="InterPro" id="IPR000014">
    <property type="entry name" value="PAS"/>
</dbReference>
<dbReference type="GeneID" id="60589711"/>
<feature type="domain" description="PAS" evidence="8">
    <location>
        <begin position="75"/>
        <end position="121"/>
    </location>
</feature>
<protein>
    <recommendedName>
        <fullName evidence="2">histidine kinase</fullName>
        <ecNumber evidence="2">2.7.13.3</ecNumber>
    </recommendedName>
</protein>
<dbReference type="GO" id="GO:0004673">
    <property type="term" value="F:protein histidine kinase activity"/>
    <property type="evidence" value="ECO:0007669"/>
    <property type="project" value="UniProtKB-EC"/>
</dbReference>
<organism evidence="10 11">
    <name type="scientific">Halosimplex litoreum</name>
    <dbReference type="NCBI Taxonomy" id="1198301"/>
    <lineage>
        <taxon>Archaea</taxon>
        <taxon>Methanobacteriati</taxon>
        <taxon>Methanobacteriota</taxon>
        <taxon>Stenosarchaea group</taxon>
        <taxon>Halobacteria</taxon>
        <taxon>Halobacteriales</taxon>
        <taxon>Haloarculaceae</taxon>
        <taxon>Halosimplex</taxon>
    </lineage>
</organism>
<keyword evidence="6" id="KW-0067">ATP-binding</keyword>
<dbReference type="InterPro" id="IPR050980">
    <property type="entry name" value="2C_sensor_his_kinase"/>
</dbReference>
<feature type="domain" description="Histidine kinase" evidence="7">
    <location>
        <begin position="203"/>
        <end position="408"/>
    </location>
</feature>
<evidence type="ECO:0000256" key="5">
    <source>
        <dbReference type="ARBA" id="ARBA00022777"/>
    </source>
</evidence>